<evidence type="ECO:0000313" key="2">
    <source>
        <dbReference type="EMBL" id="RTJ79657.1"/>
    </source>
</evidence>
<protein>
    <submittedName>
        <fullName evidence="2">Uncharacterized protein</fullName>
    </submittedName>
</protein>
<dbReference type="AlphaFoldDB" id="A0A430VBQ3"/>
<dbReference type="RefSeq" id="WP_126232228.1">
    <property type="nucleotide sequence ID" value="NZ_PQZD01000003.1"/>
</dbReference>
<evidence type="ECO:0000313" key="3">
    <source>
        <dbReference type="Proteomes" id="UP000288507"/>
    </source>
</evidence>
<dbReference type="Proteomes" id="UP000288507">
    <property type="component" value="Unassembled WGS sequence"/>
</dbReference>
<name>A0A430VBQ3_CAMJU</name>
<proteinExistence type="predicted"/>
<evidence type="ECO:0000313" key="1">
    <source>
        <dbReference type="EMBL" id="RTI48550.1"/>
    </source>
</evidence>
<dbReference type="EMBL" id="PQZD01000003">
    <property type="protein sequence ID" value="RTI48550.1"/>
    <property type="molecule type" value="Genomic_DNA"/>
</dbReference>
<dbReference type="Proteomes" id="UP000287197">
    <property type="component" value="Unassembled WGS sequence"/>
</dbReference>
<sequence>MISLTITPNSSWIRNTSGIVLLHMSSNPGVKTIEIKTDEDTSNAIARHLHDIIKDLRENDTQLNVKMETWVEDTPSGRLFNMKMGDLDVSAKVLEIIEG</sequence>
<comment type="caution">
    <text evidence="2">The sequence shown here is derived from an EMBL/GenBank/DDBJ whole genome shotgun (WGS) entry which is preliminary data.</text>
</comment>
<accession>A0A430VBQ3</accession>
<organism evidence="2 3">
    <name type="scientific">Campylobacter jejuni</name>
    <dbReference type="NCBI Taxonomy" id="197"/>
    <lineage>
        <taxon>Bacteria</taxon>
        <taxon>Pseudomonadati</taxon>
        <taxon>Campylobacterota</taxon>
        <taxon>Epsilonproteobacteria</taxon>
        <taxon>Campylobacterales</taxon>
        <taxon>Campylobacteraceae</taxon>
        <taxon>Campylobacter</taxon>
    </lineage>
</organism>
<reference evidence="2 3" key="2">
    <citation type="journal article" date="2019" name="Appl. Environ. Microbiol.">
        <title>Population genetics and characterization of Campylobacter jejuni isolates in western jackdaws and game birds in Finland.</title>
        <authorList>
            <person name="Kovanen S."/>
            <person name="Rossi M."/>
            <person name="Pohja-Mykra M."/>
            <person name="Nieminen T."/>
            <person name="Raunio-Saarnisto M."/>
            <person name="Sauvala M."/>
            <person name="Fredriksson-Ahomaa M."/>
            <person name="Hanninen M.L."/>
            <person name="Kivisto R."/>
        </authorList>
    </citation>
    <scope>NUCLEOTIDE SEQUENCE [LARGE SCALE GENOMIC DNA]</scope>
    <source>
        <strain evidence="2 3">CB313</strain>
        <strain evidence="1">SO-26</strain>
    </source>
</reference>
<reference evidence="1" key="1">
    <citation type="submission" date="2018-01" db="EMBL/GenBank/DDBJ databases">
        <authorList>
            <person name="Kovanen S."/>
            <person name="Nieminen T."/>
            <person name="Pohja-Mykra M."/>
            <person name="Raunio-Saarnisto M."/>
            <person name="Sauvala M."/>
            <person name="Fredriksson-Ahomaa M."/>
            <person name="Hanninen M.-L."/>
            <person name="Kivisto R."/>
        </authorList>
    </citation>
    <scope>NUCLEOTIDE SEQUENCE</scope>
    <source>
        <strain evidence="1">SO-26</strain>
    </source>
</reference>
<gene>
    <name evidence="2" type="ORF">C3H57_04605</name>
    <name evidence="1" type="ORF">C3I27_03795</name>
</gene>
<dbReference type="EMBL" id="PRBV01000005">
    <property type="protein sequence ID" value="RTJ79657.1"/>
    <property type="molecule type" value="Genomic_DNA"/>
</dbReference>